<dbReference type="EMBL" id="GG666471">
    <property type="protein sequence ID" value="EEN67501.1"/>
    <property type="molecule type" value="Genomic_DNA"/>
</dbReference>
<feature type="compositionally biased region" description="Basic residues" evidence="1">
    <location>
        <begin position="48"/>
        <end position="57"/>
    </location>
</feature>
<protein>
    <recommendedName>
        <fullName evidence="3">G domain-containing protein</fullName>
    </recommendedName>
</protein>
<dbReference type="PANTHER" id="PTHR14241:SF31">
    <property type="entry name" value="RIBOSOMAL PROTEIN S23 MITOCHONDRIAL CONSERVED DOMAIN-CONTAINING PROTEIN"/>
    <property type="match status" value="1"/>
</dbReference>
<dbReference type="AlphaFoldDB" id="C3XXP1"/>
<name>C3XXP1_BRAFL</name>
<dbReference type="InParanoid" id="C3XXP1"/>
<evidence type="ECO:0000256" key="1">
    <source>
        <dbReference type="SAM" id="MobiDB-lite"/>
    </source>
</evidence>
<evidence type="ECO:0008006" key="3">
    <source>
        <dbReference type="Google" id="ProtNLM"/>
    </source>
</evidence>
<reference evidence="2" key="1">
    <citation type="journal article" date="2008" name="Nature">
        <title>The amphioxus genome and the evolution of the chordate karyotype.</title>
        <authorList>
            <consortium name="US DOE Joint Genome Institute (JGI-PGF)"/>
            <person name="Putnam N.H."/>
            <person name="Butts T."/>
            <person name="Ferrier D.E.K."/>
            <person name="Furlong R.F."/>
            <person name="Hellsten U."/>
            <person name="Kawashima T."/>
            <person name="Robinson-Rechavi M."/>
            <person name="Shoguchi E."/>
            <person name="Terry A."/>
            <person name="Yu J.-K."/>
            <person name="Benito-Gutierrez E.L."/>
            <person name="Dubchak I."/>
            <person name="Garcia-Fernandez J."/>
            <person name="Gibson-Brown J.J."/>
            <person name="Grigoriev I.V."/>
            <person name="Horton A.C."/>
            <person name="de Jong P.J."/>
            <person name="Jurka J."/>
            <person name="Kapitonov V.V."/>
            <person name="Kohara Y."/>
            <person name="Kuroki Y."/>
            <person name="Lindquist E."/>
            <person name="Lucas S."/>
            <person name="Osoegawa K."/>
            <person name="Pennacchio L.A."/>
            <person name="Salamov A.A."/>
            <person name="Satou Y."/>
            <person name="Sauka-Spengler T."/>
            <person name="Schmutz J."/>
            <person name="Shin-I T."/>
            <person name="Toyoda A."/>
            <person name="Bronner-Fraser M."/>
            <person name="Fujiyama A."/>
            <person name="Holland L.Z."/>
            <person name="Holland P.W.H."/>
            <person name="Satoh N."/>
            <person name="Rokhsar D.S."/>
        </authorList>
    </citation>
    <scope>NUCLEOTIDE SEQUENCE [LARGE SCALE GENOMIC DNA]</scope>
    <source>
        <strain evidence="2">S238N-H82</strain>
        <tissue evidence="2">Testes</tissue>
    </source>
</reference>
<dbReference type="eggNOG" id="ENOG502S2GE">
    <property type="taxonomic scope" value="Eukaryota"/>
</dbReference>
<dbReference type="CDD" id="cd00882">
    <property type="entry name" value="Ras_like_GTPase"/>
    <property type="match status" value="1"/>
</dbReference>
<organism>
    <name type="scientific">Branchiostoma floridae</name>
    <name type="common">Florida lancelet</name>
    <name type="synonym">Amphioxus</name>
    <dbReference type="NCBI Taxonomy" id="7739"/>
    <lineage>
        <taxon>Eukaryota</taxon>
        <taxon>Metazoa</taxon>
        <taxon>Chordata</taxon>
        <taxon>Cephalochordata</taxon>
        <taxon>Leptocardii</taxon>
        <taxon>Amphioxiformes</taxon>
        <taxon>Branchiostomatidae</taxon>
        <taxon>Branchiostoma</taxon>
    </lineage>
</organism>
<sequence>MGSSPSTPPKKQIVNKYHDVTQDKVREAKERQVQKQERQKKEKEERRKRLKQDRNKKRQELRNYRFGNIHGQHYFAGLDIRDMQEGGLRIGLFGPAGSGKSSFINTCERAMKQGLRRGNADIQTAYGEGTIVLQEYLDDIDNDFCLVDTRGFFQHNIDELTALADIVHGRIRPGQEVKFGRSADKEEIDEYFPNWLHAIIIVLSATDPRLQDGHTHRNNLKIVRDFMRRRVVTVITHHDRIHESQEEDILAKASAATGSALDHIFFVANYHIDKKETDYNTEMGALEVMKSALHVAERYVKMHKLQELADREDEAIV</sequence>
<dbReference type="SUPFAM" id="SSF52540">
    <property type="entry name" value="P-loop containing nucleoside triphosphate hydrolases"/>
    <property type="match status" value="1"/>
</dbReference>
<gene>
    <name evidence="2" type="ORF">BRAFLDRAFT_63874</name>
</gene>
<feature type="compositionally biased region" description="Basic and acidic residues" evidence="1">
    <location>
        <begin position="16"/>
        <end position="47"/>
    </location>
</feature>
<dbReference type="Gene3D" id="3.40.50.300">
    <property type="entry name" value="P-loop containing nucleotide triphosphate hydrolases"/>
    <property type="match status" value="1"/>
</dbReference>
<dbReference type="InterPro" id="IPR027417">
    <property type="entry name" value="P-loop_NTPase"/>
</dbReference>
<proteinExistence type="predicted"/>
<evidence type="ECO:0000313" key="2">
    <source>
        <dbReference type="EMBL" id="EEN67501.1"/>
    </source>
</evidence>
<accession>C3XXP1</accession>
<dbReference type="PANTHER" id="PTHR14241">
    <property type="entry name" value="INTERFERON-INDUCED PROTEIN 44"/>
    <property type="match status" value="1"/>
</dbReference>
<feature type="region of interest" description="Disordered" evidence="1">
    <location>
        <begin position="1"/>
        <end position="59"/>
    </location>
</feature>